<evidence type="ECO:0000256" key="5">
    <source>
        <dbReference type="ARBA" id="ARBA00023012"/>
    </source>
</evidence>
<keyword evidence="6" id="KW-1133">Transmembrane helix</keyword>
<dbReference type="Gene3D" id="1.20.5.1930">
    <property type="match status" value="1"/>
</dbReference>
<evidence type="ECO:0000256" key="6">
    <source>
        <dbReference type="SAM" id="Phobius"/>
    </source>
</evidence>
<feature type="domain" description="Histidine kinase/HSP90-like ATPase" evidence="8">
    <location>
        <begin position="932"/>
        <end position="1024"/>
    </location>
</feature>
<dbReference type="RefSeq" id="WP_341406108.1">
    <property type="nucleotide sequence ID" value="NZ_JBBUKT010000007.1"/>
</dbReference>
<feature type="transmembrane region" description="Helical" evidence="6">
    <location>
        <begin position="776"/>
        <end position="796"/>
    </location>
</feature>
<keyword evidence="6" id="KW-0472">Membrane</keyword>
<keyword evidence="7" id="KW-0732">Signal</keyword>
<dbReference type="Proteomes" id="UP001371305">
    <property type="component" value="Unassembled WGS sequence"/>
</dbReference>
<dbReference type="Gene3D" id="3.30.565.10">
    <property type="entry name" value="Histidine kinase-like ATPase, C-terminal domain"/>
    <property type="match status" value="1"/>
</dbReference>
<dbReference type="InterPro" id="IPR011658">
    <property type="entry name" value="PA14_dom"/>
</dbReference>
<dbReference type="Pfam" id="PF02518">
    <property type="entry name" value="HATPase_c"/>
    <property type="match status" value="1"/>
</dbReference>
<dbReference type="GO" id="GO:0005524">
    <property type="term" value="F:ATP binding"/>
    <property type="evidence" value="ECO:0007669"/>
    <property type="project" value="UniProtKB-KW"/>
</dbReference>
<dbReference type="SUPFAM" id="SSF55874">
    <property type="entry name" value="ATPase domain of HSP90 chaperone/DNA topoisomerase II/histidine kinase"/>
    <property type="match status" value="1"/>
</dbReference>
<organism evidence="9 10">
    <name type="scientific">Luteolibacter soli</name>
    <dbReference type="NCBI Taxonomy" id="3135280"/>
    <lineage>
        <taxon>Bacteria</taxon>
        <taxon>Pseudomonadati</taxon>
        <taxon>Verrucomicrobiota</taxon>
        <taxon>Verrucomicrobiia</taxon>
        <taxon>Verrucomicrobiales</taxon>
        <taxon>Verrucomicrobiaceae</taxon>
        <taxon>Luteolibacter</taxon>
    </lineage>
</organism>
<accession>A0ABU9B0F1</accession>
<reference evidence="9 10" key="1">
    <citation type="submission" date="2024-04" db="EMBL/GenBank/DDBJ databases">
        <title>Luteolibacter sp. isolated from soil.</title>
        <authorList>
            <person name="An J."/>
        </authorList>
    </citation>
    <scope>NUCLEOTIDE SEQUENCE [LARGE SCALE GENOMIC DNA]</scope>
    <source>
        <strain evidence="9 10">Y139</strain>
    </source>
</reference>
<evidence type="ECO:0000256" key="7">
    <source>
        <dbReference type="SAM" id="SignalP"/>
    </source>
</evidence>
<evidence type="ECO:0000256" key="2">
    <source>
        <dbReference type="ARBA" id="ARBA00012438"/>
    </source>
</evidence>
<dbReference type="CDD" id="cd16917">
    <property type="entry name" value="HATPase_UhpB-NarQ-NarX-like"/>
    <property type="match status" value="1"/>
</dbReference>
<keyword evidence="9" id="KW-0547">Nucleotide-binding</keyword>
<dbReference type="SMART" id="SM00387">
    <property type="entry name" value="HATPase_c"/>
    <property type="match status" value="1"/>
</dbReference>
<keyword evidence="6" id="KW-0812">Transmembrane</keyword>
<feature type="signal peptide" evidence="7">
    <location>
        <begin position="1"/>
        <end position="28"/>
    </location>
</feature>
<dbReference type="EC" id="2.7.13.3" evidence="2"/>
<evidence type="ECO:0000256" key="1">
    <source>
        <dbReference type="ARBA" id="ARBA00000085"/>
    </source>
</evidence>
<keyword evidence="4" id="KW-0418">Kinase</keyword>
<evidence type="ECO:0000256" key="3">
    <source>
        <dbReference type="ARBA" id="ARBA00022679"/>
    </source>
</evidence>
<evidence type="ECO:0000259" key="8">
    <source>
        <dbReference type="SMART" id="SM00387"/>
    </source>
</evidence>
<dbReference type="InterPro" id="IPR036890">
    <property type="entry name" value="HATPase_C_sf"/>
</dbReference>
<proteinExistence type="predicted"/>
<comment type="catalytic activity">
    <reaction evidence="1">
        <text>ATP + protein L-histidine = ADP + protein N-phospho-L-histidine.</text>
        <dbReference type="EC" id="2.7.13.3"/>
    </reaction>
</comment>
<dbReference type="InterPro" id="IPR003594">
    <property type="entry name" value="HATPase_dom"/>
</dbReference>
<evidence type="ECO:0000313" key="10">
    <source>
        <dbReference type="Proteomes" id="UP001371305"/>
    </source>
</evidence>
<evidence type="ECO:0000256" key="4">
    <source>
        <dbReference type="ARBA" id="ARBA00022777"/>
    </source>
</evidence>
<keyword evidence="10" id="KW-1185">Reference proteome</keyword>
<evidence type="ECO:0000313" key="9">
    <source>
        <dbReference type="EMBL" id="MEK7952350.1"/>
    </source>
</evidence>
<name>A0ABU9B0F1_9BACT</name>
<comment type="caution">
    <text evidence="9">The sequence shown here is derived from an EMBL/GenBank/DDBJ whole genome shotgun (WGS) entry which is preliminary data.</text>
</comment>
<keyword evidence="5" id="KW-0902">Two-component regulatory system</keyword>
<keyword evidence="3" id="KW-0808">Transferase</keyword>
<dbReference type="EMBL" id="JBBUKT010000007">
    <property type="protein sequence ID" value="MEK7952350.1"/>
    <property type="molecule type" value="Genomic_DNA"/>
</dbReference>
<protein>
    <recommendedName>
        <fullName evidence="2">histidine kinase</fullName>
        <ecNumber evidence="2">2.7.13.3</ecNumber>
    </recommendedName>
</protein>
<dbReference type="SUPFAM" id="SSF56988">
    <property type="entry name" value="Anthrax protective antigen"/>
    <property type="match status" value="1"/>
</dbReference>
<keyword evidence="9" id="KW-0067">ATP-binding</keyword>
<dbReference type="Pfam" id="PF07691">
    <property type="entry name" value="PA14"/>
    <property type="match status" value="1"/>
</dbReference>
<dbReference type="PANTHER" id="PTHR24421:SF10">
    <property type="entry name" value="NITRATE_NITRITE SENSOR PROTEIN NARQ"/>
    <property type="match status" value="1"/>
</dbReference>
<sequence>MARPYHRSLLHRALMCAVLVAGVIPAQAVGEPEMTLAQLRDSVSEGGRGDARFRVEGRVCGLSENRRLLALQDGSATVLLECASVPPEVSAGSRIALEAKGSTLRRSRHAIEVDTGPLIEVDDHHGIITRSRPVYLEQGLQPLRLEWFNGLNLAELKLEYEGPGISHRKVPADCFMHDAGDQGLHPGLRYQVYVKDWWGDLSDFAGNSPVKEGVTPDLDIGVRSRPNQVGIIFSGLMKIPETGNYTFFLGSDDGARVYLGKPLSTISVLSGETVVPETAPWTPAMAPDDERWMTAEGSVSFVDRKSGVLGLDVSGQDGSFHVSILDQDPTERPALLGRYIKVRGVGGAEGLVVIHRRDLQVVGDDAVPSGLLTRAGQVRRLQPDEARKPYRAQIRGVVTMASQTVLVIQDSSGGVFVRYSAPKGDAQPRPGEFWQIEGKTNPGDFSPMLDGDRSRYLGSASMPNAARPTWEQIASGSMDAEWVEIEGVVASASTTMLVILTRDGKVQIRNDLSYPLPTVSMSEKEIAALPGSVVRLRGVFTANWDGEGRVNAGLCQMGNASLSVDQLMPADPFSAEPMQATDLLRFTSHPGVFKRVKVTGTVLHAHPPELFLSDGARGFRILSREAPVLSPGDQVEASGFPRLGGPSPVLMETFVRKTGTGSLPDAVSVDSANLPNARLDSMRVTVEGSLLSDSLRQSERVLEMRSGKQRFVARLAVTGDVKPIERGSLLRLTGIYASAAVARAGTNAEPFELLLNHPEDIQILERGPWWTLKHTIILISILSGVLLLVMVSNFLLRRTVVQRTRELALEMEERQVAERNREVQEERTRVAHDLHDELGAGLTEAGILTSLVKNPAVPAEKKDGYLEQLAEVCRGLVTGLDEIVWAVNPRYDSVGDLAGYFSLFAQRFLDLAGIQCRLQIADAVPEHPLASHVRHHLFLAFKEALNNIVRHSGASEVKLAIGVADRTLTVELADNGRGLEPGNPVPGSDGLAGMKGRMEKLGGECRVASSPGETTVEFRLPLERSIA</sequence>
<feature type="chain" id="PRO_5045414461" description="histidine kinase" evidence="7">
    <location>
        <begin position="29"/>
        <end position="1027"/>
    </location>
</feature>
<gene>
    <name evidence="9" type="ORF">WKV53_17700</name>
</gene>
<dbReference type="InterPro" id="IPR050482">
    <property type="entry name" value="Sensor_HK_TwoCompSys"/>
</dbReference>
<dbReference type="PANTHER" id="PTHR24421">
    <property type="entry name" value="NITRATE/NITRITE SENSOR PROTEIN NARX-RELATED"/>
    <property type="match status" value="1"/>
</dbReference>